<organism evidence="3 4">
    <name type="scientific">Gordonia phage Woes</name>
    <dbReference type="NCBI Taxonomy" id="1838084"/>
    <lineage>
        <taxon>Viruses</taxon>
        <taxon>Duplodnaviria</taxon>
        <taxon>Heunggongvirae</taxon>
        <taxon>Uroviricota</taxon>
        <taxon>Caudoviricetes</taxon>
        <taxon>Woesvirus</taxon>
        <taxon>Woesvirus woes</taxon>
    </lineage>
</organism>
<evidence type="ECO:0000259" key="2">
    <source>
        <dbReference type="Pfam" id="PF11775"/>
    </source>
</evidence>
<dbReference type="GeneID" id="28801436"/>
<dbReference type="InterPro" id="IPR036465">
    <property type="entry name" value="vWFA_dom_sf"/>
</dbReference>
<evidence type="ECO:0000313" key="4">
    <source>
        <dbReference type="Proteomes" id="UP000203182"/>
    </source>
</evidence>
<gene>
    <name evidence="3" type="primary">80</name>
    <name evidence="3" type="ORF">PBI_WOES_80</name>
</gene>
<dbReference type="EMBL" id="KU998240">
    <property type="protein sequence ID" value="ANA85851.1"/>
    <property type="molecule type" value="Genomic_DNA"/>
</dbReference>
<dbReference type="InterPro" id="IPR025861">
    <property type="entry name" value="CobT_VWA_dom"/>
</dbReference>
<dbReference type="OrthoDB" id="4465at10239"/>
<keyword evidence="4" id="KW-1185">Reference proteome</keyword>
<dbReference type="Pfam" id="PF11775">
    <property type="entry name" value="CobT_C"/>
    <property type="match status" value="1"/>
</dbReference>
<evidence type="ECO:0000313" key="3">
    <source>
        <dbReference type="EMBL" id="ANA85851.1"/>
    </source>
</evidence>
<sequence>MTKTLTRKQQAELAVRKFQRMIPSLRVYARKMSGNPKLELVAGVSSMTDGDTISIAPPLALGKPQRHNGMCNSRADGMSVCPACAAREELMEILHHEIGHILHGSFAKVNYSHALNILNQRDGYWHKLAEPWLERITNSIADNYSINDKPMIAHVNSARHPWLSMLMLIAEDIRCDKARIDFDPDQEDVFLATSERLLLEGVDRQDGSVQHYIDLEFDQQLCMAFLFASRFDVSDLEGYFEDEVLALVDTSEVRRIISAMLTSPGTEESFALALQALAYFNDNGHMTVDENDDVEELLKELIELLKAVFGHGLSIDGSDDADTDGTSSPSVGGDQMHEGKGDSEGDGLRPEDIAEALEALKHLDRVPVNVAPPRIIPPGGGESSNSYRGTIERDRFKSDERNLVPALSAARVAFGENARTQRMRNQRSGRLVGKTIAKRVPFGDDRIFGKKITPDKRDYAVVIGIDISGSTTGSTLEEEKFAALAMADVLGRLGIKFEVWAHTTGYASGYKLYPEMYQIKTADETWGDKQRDTLRRLGSGGGNLDGHSLQFYRKRLEAMRATDRILMYYTDGAMPATNYDEELEVLKSEIAYCAKNRITLMAVGMGVDSPTEYGFDTCQVNSPKDYRKVVEHLGKRLR</sequence>
<name>A0A160DDN6_9CAUD</name>
<dbReference type="Gene3D" id="3.40.50.410">
    <property type="entry name" value="von Willebrand factor, type A domain"/>
    <property type="match status" value="1"/>
</dbReference>
<feature type="region of interest" description="Disordered" evidence="1">
    <location>
        <begin position="316"/>
        <end position="349"/>
    </location>
</feature>
<evidence type="ECO:0000256" key="1">
    <source>
        <dbReference type="SAM" id="MobiDB-lite"/>
    </source>
</evidence>
<protein>
    <submittedName>
        <fullName evidence="3">CobT-like cobalamin biosynthesis protein</fullName>
    </submittedName>
</protein>
<proteinExistence type="predicted"/>
<dbReference type="Proteomes" id="UP000203182">
    <property type="component" value="Segment"/>
</dbReference>
<feature type="compositionally biased region" description="Basic and acidic residues" evidence="1">
    <location>
        <begin position="335"/>
        <end position="349"/>
    </location>
</feature>
<dbReference type="KEGG" id="vg:28801436"/>
<dbReference type="SUPFAM" id="SSF53300">
    <property type="entry name" value="vWA-like"/>
    <property type="match status" value="1"/>
</dbReference>
<dbReference type="RefSeq" id="YP_009273470.1">
    <property type="nucleotide sequence ID" value="NC_030905.1"/>
</dbReference>
<accession>A0A160DDN6</accession>
<feature type="domain" description="Cobalamin biosynthesis protein CobT VWA" evidence="2">
    <location>
        <begin position="454"/>
        <end position="624"/>
    </location>
</feature>
<reference evidence="4" key="1">
    <citation type="submission" date="2016-03" db="EMBL/GenBank/DDBJ databases">
        <authorList>
            <person name="Ploux O."/>
        </authorList>
    </citation>
    <scope>NUCLEOTIDE SEQUENCE [LARGE SCALE GENOMIC DNA]</scope>
</reference>